<dbReference type="NCBIfam" id="TIGR03505">
    <property type="entry name" value="FimV_core"/>
    <property type="match status" value="1"/>
</dbReference>
<name>A0A6B2QUT2_9BURK</name>
<feature type="domain" description="FimV N-terminal" evidence="4">
    <location>
        <begin position="36"/>
        <end position="129"/>
    </location>
</feature>
<feature type="compositionally biased region" description="Polar residues" evidence="1">
    <location>
        <begin position="261"/>
        <end position="270"/>
    </location>
</feature>
<protein>
    <recommendedName>
        <fullName evidence="4">FimV N-terminal domain-containing protein</fullName>
    </recommendedName>
</protein>
<keyword evidence="3" id="KW-0732">Signal</keyword>
<evidence type="ECO:0000256" key="2">
    <source>
        <dbReference type="SAM" id="Phobius"/>
    </source>
</evidence>
<evidence type="ECO:0000313" key="5">
    <source>
        <dbReference type="EMBL" id="NDY81862.1"/>
    </source>
</evidence>
<feature type="compositionally biased region" description="Polar residues" evidence="1">
    <location>
        <begin position="280"/>
        <end position="292"/>
    </location>
</feature>
<evidence type="ECO:0000256" key="1">
    <source>
        <dbReference type="SAM" id="MobiDB-lite"/>
    </source>
</evidence>
<dbReference type="InterPro" id="IPR020012">
    <property type="entry name" value="LysM_FimV"/>
</dbReference>
<sequence length="509" mass="53139">MRKEIAKFSLNTTLKIASIMMISATSSSSFAFKPGHGSVLSDIGAPLQITIPLLELTAQEASSLQARVANEDAWTKSGLTPPAALDSLKVDVVPGFIAGSRRLLITSSMPPRQSPVDVLIDITTSSGATQIQSSYLVTMPEDLSAKSQTSAGGSSSARTGGAGQNIVKPGMTLYSIALKNAVPGADVYQMLAALFEANPDAFISGNMNLLKAGAVLSIPDADTVRSIDKNKARKLFQTQASAFNEIRRAKQAARAAALARNSSQPAKSGTTGSGAEANGAQDQLRLTSNSPTDQKEDARTAAKNEANEINARIKILQENVDQLKNSTADSSVKQSVTTPSPTQTATSQQPQPVSDSKSDVVTKSASNSGAEVNAATSTNAVANSAPATGTQNASPITEKTPTEPQPVKATAPVAENKSTFASKIARKWNAFTNVLAENIVFALAGLIAFGALVIAWVMRRAGERLDEDSDDFIASSTSRPQSDPVVDISQKLDGIDLNLDSPPTLTKAP</sequence>
<reference evidence="5" key="1">
    <citation type="submission" date="2020-02" db="EMBL/GenBank/DDBJ databases">
        <authorList>
            <person name="Chen W.-M."/>
        </authorList>
    </citation>
    <scope>NUCLEOTIDE SEQUENCE</scope>
    <source>
        <strain evidence="5">NBD-18</strain>
    </source>
</reference>
<proteinExistence type="predicted"/>
<feature type="signal peptide" evidence="3">
    <location>
        <begin position="1"/>
        <end position="31"/>
    </location>
</feature>
<comment type="caution">
    <text evidence="5">The sequence shown here is derived from an EMBL/GenBank/DDBJ whole genome shotgun (WGS) entry which is preliminary data.</text>
</comment>
<feature type="compositionally biased region" description="Low complexity" evidence="1">
    <location>
        <begin position="334"/>
        <end position="388"/>
    </location>
</feature>
<feature type="chain" id="PRO_5025346860" description="FimV N-terminal domain-containing protein" evidence="3">
    <location>
        <begin position="32"/>
        <end position="509"/>
    </location>
</feature>
<evidence type="ECO:0000256" key="3">
    <source>
        <dbReference type="SAM" id="SignalP"/>
    </source>
</evidence>
<feature type="transmembrane region" description="Helical" evidence="2">
    <location>
        <begin position="439"/>
        <end position="458"/>
    </location>
</feature>
<dbReference type="InterPro" id="IPR018392">
    <property type="entry name" value="LysM"/>
</dbReference>
<dbReference type="CDD" id="cd00118">
    <property type="entry name" value="LysM"/>
    <property type="match status" value="1"/>
</dbReference>
<dbReference type="InterPro" id="IPR036779">
    <property type="entry name" value="LysM_dom_sf"/>
</dbReference>
<feature type="compositionally biased region" description="Basic and acidic residues" evidence="1">
    <location>
        <begin position="293"/>
        <end position="305"/>
    </location>
</feature>
<dbReference type="Gene3D" id="3.10.350.10">
    <property type="entry name" value="LysM domain"/>
    <property type="match status" value="1"/>
</dbReference>
<dbReference type="AlphaFoldDB" id="A0A6B2QUT2"/>
<gene>
    <name evidence="5" type="ORF">G3I67_01325</name>
</gene>
<dbReference type="RefSeq" id="WP_163651159.1">
    <property type="nucleotide sequence ID" value="NZ_JAAGRN010000001.1"/>
</dbReference>
<accession>A0A6B2QUT2</accession>
<keyword evidence="2" id="KW-0812">Transmembrane</keyword>
<organism evidence="5">
    <name type="scientific">Sheuella amnicola</name>
    <dbReference type="NCBI Taxonomy" id="2707330"/>
    <lineage>
        <taxon>Bacteria</taxon>
        <taxon>Pseudomonadati</taxon>
        <taxon>Pseudomonadota</taxon>
        <taxon>Betaproteobacteria</taxon>
        <taxon>Burkholderiales</taxon>
        <taxon>Alcaligenaceae</taxon>
        <taxon>Sheuella</taxon>
    </lineage>
</organism>
<feature type="region of interest" description="Disordered" evidence="1">
    <location>
        <begin position="254"/>
        <end position="305"/>
    </location>
</feature>
<keyword evidence="2" id="KW-1133">Transmembrane helix</keyword>
<keyword evidence="2" id="KW-0472">Membrane</keyword>
<dbReference type="EMBL" id="JAAGRN010000001">
    <property type="protein sequence ID" value="NDY81862.1"/>
    <property type="molecule type" value="Genomic_DNA"/>
</dbReference>
<dbReference type="InterPro" id="IPR057840">
    <property type="entry name" value="FimV_N"/>
</dbReference>
<evidence type="ECO:0000259" key="4">
    <source>
        <dbReference type="Pfam" id="PF25800"/>
    </source>
</evidence>
<feature type="compositionally biased region" description="Polar residues" evidence="1">
    <location>
        <begin position="324"/>
        <end position="333"/>
    </location>
</feature>
<feature type="region of interest" description="Disordered" evidence="1">
    <location>
        <begin position="324"/>
        <end position="413"/>
    </location>
</feature>
<feature type="compositionally biased region" description="Polar residues" evidence="1">
    <location>
        <begin position="389"/>
        <end position="399"/>
    </location>
</feature>
<dbReference type="Pfam" id="PF25800">
    <property type="entry name" value="FimV_N"/>
    <property type="match status" value="1"/>
</dbReference>